<protein>
    <submittedName>
        <fullName evidence="1">Uncharacterized protein</fullName>
    </submittedName>
</protein>
<evidence type="ECO:0000313" key="3">
    <source>
        <dbReference type="Proteomes" id="UP001229955"/>
    </source>
</evidence>
<organism evidence="1">
    <name type="scientific">Pseudogemmatithrix spongiicola</name>
    <dbReference type="NCBI Taxonomy" id="3062599"/>
    <lineage>
        <taxon>Bacteria</taxon>
        <taxon>Pseudomonadati</taxon>
        <taxon>Gemmatimonadota</taxon>
        <taxon>Gemmatimonadia</taxon>
        <taxon>Gemmatimonadales</taxon>
        <taxon>Gemmatimonadaceae</taxon>
        <taxon>Pseudogemmatithrix</taxon>
    </lineage>
</organism>
<dbReference type="EMBL" id="CP130612">
    <property type="protein sequence ID" value="WKW11636.1"/>
    <property type="molecule type" value="Genomic_DNA"/>
</dbReference>
<gene>
    <name evidence="1" type="ORF">Strain138_000893</name>
    <name evidence="2" type="ORF">Strain318_000893</name>
</gene>
<dbReference type="EMBL" id="CP130613">
    <property type="protein sequence ID" value="WKW14546.1"/>
    <property type="molecule type" value="Genomic_DNA"/>
</dbReference>
<accession>A0AA49Q493</accession>
<accession>A0AA49Q796</accession>
<dbReference type="AlphaFoldDB" id="A0AA49Q493"/>
<dbReference type="Proteomes" id="UP001229955">
    <property type="component" value="Chromosome"/>
</dbReference>
<keyword evidence="3" id="KW-1185">Reference proteome</keyword>
<proteinExistence type="predicted"/>
<evidence type="ECO:0000313" key="2">
    <source>
        <dbReference type="EMBL" id="WKW14546.1"/>
    </source>
</evidence>
<dbReference type="RefSeq" id="WP_367887334.1">
    <property type="nucleotide sequence ID" value="NZ_CP130612.1"/>
</dbReference>
<sequence length="89" mass="10243">MRARHAFALGLALGAVGGYVWWTREQARHRQALYHRTPLRRLAALGWLSGQAGSADAVLLLREYLEWEQNPVLQRRARRLLARFEHALA</sequence>
<name>A0AA49Q493_9BACT</name>
<evidence type="ECO:0000313" key="1">
    <source>
        <dbReference type="EMBL" id="WKW11636.1"/>
    </source>
</evidence>
<reference evidence="1" key="1">
    <citation type="submission" date="2023-07" db="EMBL/GenBank/DDBJ databases">
        <authorList>
            <person name="Haufschild T."/>
            <person name="Kallscheuer N."/>
            <person name="Hammer J."/>
            <person name="Kohn T."/>
            <person name="Kabuu M."/>
            <person name="Jogler M."/>
            <person name="Wohfarth N."/>
            <person name="Heuer A."/>
            <person name="Rohde M."/>
            <person name="van Teeseling M.C.F."/>
            <person name="Jogler C."/>
        </authorList>
    </citation>
    <scope>NUCLEOTIDE SEQUENCE</scope>
    <source>
        <strain evidence="1">Strain 138</strain>
        <strain evidence="2">Strain 318</strain>
    </source>
</reference>
<dbReference type="KEGG" id="pspc:Strain318_000893"/>